<dbReference type="InterPro" id="IPR002048">
    <property type="entry name" value="EF_hand_dom"/>
</dbReference>
<dbReference type="AlphaFoldDB" id="A0A1Y2BLS1"/>
<keyword evidence="4" id="KW-0274">FAD</keyword>
<dbReference type="InterPro" id="IPR036188">
    <property type="entry name" value="FAD/NAD-bd_sf"/>
</dbReference>
<keyword evidence="7" id="KW-0560">Oxidoreductase</keyword>
<dbReference type="GO" id="GO:0003954">
    <property type="term" value="F:NADH dehydrogenase activity"/>
    <property type="evidence" value="ECO:0007669"/>
    <property type="project" value="InterPro"/>
</dbReference>
<feature type="transmembrane region" description="Helical" evidence="10">
    <location>
        <begin position="88"/>
        <end position="109"/>
    </location>
</feature>
<evidence type="ECO:0000256" key="6">
    <source>
        <dbReference type="ARBA" id="ARBA00022946"/>
    </source>
</evidence>
<accession>A0A1Y2BLS1</accession>
<dbReference type="Gene3D" id="3.50.50.100">
    <property type="match status" value="2"/>
</dbReference>
<comment type="similarity">
    <text evidence="2">Belongs to the NADH dehydrogenase family.</text>
</comment>
<evidence type="ECO:0000259" key="11">
    <source>
        <dbReference type="PROSITE" id="PS50222"/>
    </source>
</evidence>
<dbReference type="OrthoDB" id="5376590at2759"/>
<evidence type="ECO:0000256" key="10">
    <source>
        <dbReference type="SAM" id="Phobius"/>
    </source>
</evidence>
<keyword evidence="10" id="KW-1133">Transmembrane helix</keyword>
<keyword evidence="3" id="KW-0285">Flavoprotein</keyword>
<dbReference type="Pfam" id="PF13499">
    <property type="entry name" value="EF-hand_7"/>
    <property type="match status" value="1"/>
</dbReference>
<dbReference type="GO" id="GO:0005743">
    <property type="term" value="C:mitochondrial inner membrane"/>
    <property type="evidence" value="ECO:0007669"/>
    <property type="project" value="UniProtKB-SubCell"/>
</dbReference>
<dbReference type="Pfam" id="PF07992">
    <property type="entry name" value="Pyr_redox_2"/>
    <property type="match status" value="1"/>
</dbReference>
<organism evidence="12 13">
    <name type="scientific">Naematelia encephala</name>
    <dbReference type="NCBI Taxonomy" id="71784"/>
    <lineage>
        <taxon>Eukaryota</taxon>
        <taxon>Fungi</taxon>
        <taxon>Dikarya</taxon>
        <taxon>Basidiomycota</taxon>
        <taxon>Agaricomycotina</taxon>
        <taxon>Tremellomycetes</taxon>
        <taxon>Tremellales</taxon>
        <taxon>Naemateliaceae</taxon>
        <taxon>Naematelia</taxon>
    </lineage>
</organism>
<dbReference type="Proteomes" id="UP000193986">
    <property type="component" value="Unassembled WGS sequence"/>
</dbReference>
<dbReference type="InParanoid" id="A0A1Y2BLS1"/>
<keyword evidence="6" id="KW-0809">Transit peptide</keyword>
<dbReference type="GO" id="GO:0005509">
    <property type="term" value="F:calcium ion binding"/>
    <property type="evidence" value="ECO:0007669"/>
    <property type="project" value="InterPro"/>
</dbReference>
<dbReference type="SUPFAM" id="SSF51905">
    <property type="entry name" value="FAD/NAD(P)-binding domain"/>
    <property type="match status" value="2"/>
</dbReference>
<keyword evidence="13" id="KW-1185">Reference proteome</keyword>
<dbReference type="PANTHER" id="PTHR43706">
    <property type="entry name" value="NADH DEHYDROGENASE"/>
    <property type="match status" value="1"/>
</dbReference>
<evidence type="ECO:0000256" key="8">
    <source>
        <dbReference type="ARBA" id="ARBA00023027"/>
    </source>
</evidence>
<feature type="region of interest" description="Disordered" evidence="9">
    <location>
        <begin position="24"/>
        <end position="60"/>
    </location>
</feature>
<dbReference type="PROSITE" id="PS50222">
    <property type="entry name" value="EF_HAND_2"/>
    <property type="match status" value="2"/>
</dbReference>
<dbReference type="InterPro" id="IPR054585">
    <property type="entry name" value="NDH2-like_C"/>
</dbReference>
<feature type="domain" description="EF-hand" evidence="11">
    <location>
        <begin position="488"/>
        <end position="523"/>
    </location>
</feature>
<protein>
    <submittedName>
        <fullName evidence="12">Putative 64 kDa mitochondrial NADH dehydrogenase</fullName>
    </submittedName>
</protein>
<comment type="caution">
    <text evidence="12">The sequence shown here is derived from an EMBL/GenBank/DDBJ whole genome shotgun (WGS) entry which is preliminary data.</text>
</comment>
<evidence type="ECO:0000256" key="5">
    <source>
        <dbReference type="ARBA" id="ARBA00022837"/>
    </source>
</evidence>
<dbReference type="InterPro" id="IPR023753">
    <property type="entry name" value="FAD/NAD-binding_dom"/>
</dbReference>
<dbReference type="SMART" id="SM00054">
    <property type="entry name" value="EFh"/>
    <property type="match status" value="2"/>
</dbReference>
<feature type="compositionally biased region" description="Polar residues" evidence="9">
    <location>
        <begin position="46"/>
        <end position="60"/>
    </location>
</feature>
<gene>
    <name evidence="12" type="ORF">BCR39DRAFT_511458</name>
</gene>
<evidence type="ECO:0000313" key="13">
    <source>
        <dbReference type="Proteomes" id="UP000193986"/>
    </source>
</evidence>
<keyword evidence="10" id="KW-0812">Transmembrane</keyword>
<evidence type="ECO:0000256" key="3">
    <source>
        <dbReference type="ARBA" id="ARBA00022630"/>
    </source>
</evidence>
<dbReference type="EMBL" id="MCFC01000001">
    <property type="protein sequence ID" value="ORY35681.1"/>
    <property type="molecule type" value="Genomic_DNA"/>
</dbReference>
<dbReference type="InterPro" id="IPR045024">
    <property type="entry name" value="NDH-2"/>
</dbReference>
<dbReference type="PANTHER" id="PTHR43706:SF50">
    <property type="entry name" value="NADH DEHYDROGENASE (UBIQUINONE)-RELATED"/>
    <property type="match status" value="1"/>
</dbReference>
<proteinExistence type="inferred from homology"/>
<keyword evidence="10" id="KW-0472">Membrane</keyword>
<evidence type="ECO:0000256" key="9">
    <source>
        <dbReference type="SAM" id="MobiDB-lite"/>
    </source>
</evidence>
<keyword evidence="5" id="KW-0106">Calcium</keyword>
<comment type="subcellular location">
    <subcellularLocation>
        <location evidence="1">Mitochondrion inner membrane</location>
        <topology evidence="1">Peripheral membrane protein</topology>
        <orientation evidence="1">Intermembrane side</orientation>
    </subcellularLocation>
</comment>
<dbReference type="PROSITE" id="PS00018">
    <property type="entry name" value="EF_HAND_1"/>
    <property type="match status" value="1"/>
</dbReference>
<reference evidence="12 13" key="1">
    <citation type="submission" date="2016-07" db="EMBL/GenBank/DDBJ databases">
        <title>Pervasive Adenine N6-methylation of Active Genes in Fungi.</title>
        <authorList>
            <consortium name="DOE Joint Genome Institute"/>
            <person name="Mondo S.J."/>
            <person name="Dannebaum R.O."/>
            <person name="Kuo R.C."/>
            <person name="Labutti K."/>
            <person name="Haridas S."/>
            <person name="Kuo A."/>
            <person name="Salamov A."/>
            <person name="Ahrendt S.R."/>
            <person name="Lipzen A."/>
            <person name="Sullivan W."/>
            <person name="Andreopoulos W.B."/>
            <person name="Clum A."/>
            <person name="Lindquist E."/>
            <person name="Daum C."/>
            <person name="Ramamoorthy G.K."/>
            <person name="Gryganskyi A."/>
            <person name="Culley D."/>
            <person name="Magnuson J.K."/>
            <person name="James T.Y."/>
            <person name="O'Malley M.A."/>
            <person name="Stajich J.E."/>
            <person name="Spatafora J.W."/>
            <person name="Visel A."/>
            <person name="Grigoriev I.V."/>
        </authorList>
    </citation>
    <scope>NUCLEOTIDE SEQUENCE [LARGE SCALE GENOMIC DNA]</scope>
    <source>
        <strain evidence="12 13">68-887.2</strain>
    </source>
</reference>
<dbReference type="FunFam" id="3.50.50.100:FF:000005">
    <property type="entry name" value="NADH-ubiquinone oxidoreductase 64 kDa subunit"/>
    <property type="match status" value="1"/>
</dbReference>
<name>A0A1Y2BLS1_9TREE</name>
<evidence type="ECO:0000256" key="4">
    <source>
        <dbReference type="ARBA" id="ARBA00022827"/>
    </source>
</evidence>
<dbReference type="InterPro" id="IPR011992">
    <property type="entry name" value="EF-hand-dom_pair"/>
</dbReference>
<evidence type="ECO:0000313" key="12">
    <source>
        <dbReference type="EMBL" id="ORY35681.1"/>
    </source>
</evidence>
<evidence type="ECO:0000256" key="1">
    <source>
        <dbReference type="ARBA" id="ARBA00004137"/>
    </source>
</evidence>
<dbReference type="Pfam" id="PF22366">
    <property type="entry name" value="NDH2_C"/>
    <property type="match status" value="1"/>
</dbReference>
<keyword evidence="8" id="KW-0520">NAD</keyword>
<evidence type="ECO:0000256" key="7">
    <source>
        <dbReference type="ARBA" id="ARBA00023002"/>
    </source>
</evidence>
<dbReference type="InterPro" id="IPR018247">
    <property type="entry name" value="EF_Hand_1_Ca_BS"/>
</dbReference>
<dbReference type="SUPFAM" id="SSF47473">
    <property type="entry name" value="EF-hand"/>
    <property type="match status" value="1"/>
</dbReference>
<evidence type="ECO:0000256" key="2">
    <source>
        <dbReference type="ARBA" id="ARBA00005272"/>
    </source>
</evidence>
<dbReference type="PRINTS" id="PR00368">
    <property type="entry name" value="FADPNR"/>
</dbReference>
<dbReference type="STRING" id="71784.A0A1Y2BLS1"/>
<sequence>MMMIRPRLQPIQSFFRPTPLTRSLFTSRPRPRSPPLTFLPNARPLTRTSIPNSSTRTTLTSNQIPRRRFHVRSIPSSAFAHKYPVTTICLRLVLSTVVGLSVLTAAILFHDAFTYSERHVDRVPANPLSLHPRTGGKKNLPILEVNLDSEQVEKQAMKDKPRLVIIGGGWGAVAVIQSLPAEAYNVTLISPSTYFAFTPLLPSACVGTVEARSLVEPLRKLIARVRGHFLLGAAVDLDMAERLVEVEVPKDQGDGTTRCYVPYDKLIIAIGSTSNDHGVKGLEHCFQLKTIPDAQAIRRRIMTNLELASLPTTTPEDRKRLLSFVVCGGGPTGVEFAAELVDMMAEDVLKYYPRVLESEVRVSVVQSRDHILNTYSEKISQYAEKRFARNEVDLITNARVSEVTADKVIVTIKDPNDKNAKPKTLEIDSGFTLWSTGIAMQPFTKRLVEMLPNQYHSKAVEVDSYLRVEGAPKGTVYAMGDAATVHTNLINDLMTLWDKYDKDKDGTINYDEWQEMAASIKKKYPLTGKHIGKMRDIFDQYDKDHDQKLSLNECAELLQNLSSKVTSYPATAQVAAQQGKYLGGMLTKLSKQYKVLRANDMPDLDDEMYYEPFSYRHLGSLAYIGNSAVFDYEGWSLAGGLLAMYAWRSIYWSEQTSMRTRMLLMLDWVKRGIFGRDLSKF</sequence>
<feature type="domain" description="EF-hand" evidence="11">
    <location>
        <begin position="529"/>
        <end position="564"/>
    </location>
</feature>